<dbReference type="Proteomes" id="UP000827549">
    <property type="component" value="Chromosome 1"/>
</dbReference>
<dbReference type="InterPro" id="IPR036962">
    <property type="entry name" value="Glyco_hydro_3_N_sf"/>
</dbReference>
<comment type="pathway">
    <text evidence="3">Glycan metabolism; cellulose degradation.</text>
</comment>
<comment type="subcellular location">
    <subcellularLocation>
        <location evidence="2">Secreted</location>
    </subcellularLocation>
</comment>
<evidence type="ECO:0000256" key="18">
    <source>
        <dbReference type="SAM" id="SignalP"/>
    </source>
</evidence>
<feature type="signal peptide" evidence="18">
    <location>
        <begin position="1"/>
        <end position="18"/>
    </location>
</feature>
<gene>
    <name evidence="20" type="primary">bglG</name>
    <name evidence="20" type="ORF">LOC62_01G000226</name>
</gene>
<dbReference type="Pfam" id="PF00933">
    <property type="entry name" value="Glyco_hydro_3"/>
    <property type="match status" value="1"/>
</dbReference>
<evidence type="ECO:0000256" key="7">
    <source>
        <dbReference type="ARBA" id="ARBA00022729"/>
    </source>
</evidence>
<dbReference type="GeneID" id="87803485"/>
<comment type="function">
    <text evidence="13">Beta-glucosidases are one of a number of cellulolytic enzymes involved in the degradation of cellulosic biomass. Catalyzes the last step releasing glucose from the inhibitory cellobiose.</text>
</comment>
<evidence type="ECO:0000256" key="5">
    <source>
        <dbReference type="ARBA" id="ARBA00012744"/>
    </source>
</evidence>
<dbReference type="RefSeq" id="XP_062622631.1">
    <property type="nucleotide sequence ID" value="XM_062766647.1"/>
</dbReference>
<evidence type="ECO:0000256" key="14">
    <source>
        <dbReference type="ARBA" id="ARBA00039579"/>
    </source>
</evidence>
<dbReference type="InterPro" id="IPR001764">
    <property type="entry name" value="Glyco_hydro_3_N"/>
</dbReference>
<feature type="domain" description="Fibronectin type III-like" evidence="19">
    <location>
        <begin position="698"/>
        <end position="768"/>
    </location>
</feature>
<dbReference type="InterPro" id="IPR036881">
    <property type="entry name" value="Glyco_hydro_3_C_sf"/>
</dbReference>
<evidence type="ECO:0000256" key="12">
    <source>
        <dbReference type="ARBA" id="ARBA00023326"/>
    </source>
</evidence>
<evidence type="ECO:0000256" key="17">
    <source>
        <dbReference type="ARBA" id="ARBA00041808"/>
    </source>
</evidence>
<dbReference type="PRINTS" id="PR00133">
    <property type="entry name" value="GLHYDRLASE3"/>
</dbReference>
<dbReference type="GO" id="GO:0005576">
    <property type="term" value="C:extracellular region"/>
    <property type="evidence" value="ECO:0007669"/>
    <property type="project" value="UniProtKB-SubCell"/>
</dbReference>
<keyword evidence="8" id="KW-0378">Hydrolase</keyword>
<sequence length="781" mass="86628">MVAVSLLDAATWLLGIIATAPEPHFAPESAATTAPARVPWPEARARAEALVANMTVVEKVNITSGVVGPCQANSGSVPRLGVPSLCYNDGPAGLRYTDFVTQFPSQFTTAMSFDRELVRGVVERYSAEFAGKGVNVQLGPLTGGPLGRSPFTGRNFEASSPDPYLSSTLSYVSIRGAQSSGLISCAKHYFLYEQDPVCSGPVTDDGHRTDCQQVHSLVDDKTVKELYLPSFAEAVRAGVGAVMCSYNQINDTPACQSDDAMNRILKKELNFQGFVLSDFGATHSTVESINAGMDQELPGTWFFGQRLIKALKDGKVKEKRLDDMVVRILTPWIAFGQADKWNEVNYQMYNLGDEVKVWGHTFRNQHVDPRREDSAEFARKAAEQSHVLLKNDGVLPLRKSVRRIALFGSDADYPITVSGCGPDMWCTTETKRMHWNGTVTIGGGSGATYPNYVVPPVEAISRRGRETGMRVDHVLRDEKAFYETIANVAIASEVCLVFVSVFQYESWDRSTLRLDRDGEDLIKHVEKKCAGDVVVVIHAGGQVLVEDWIDLPKVKGVIFAGYPGQETGNALANVLWGDVNPSAKLAFTMGRKESDWPPNNILRKVKKGHEPRLHFAEGLAIDYKWFDKHNIDPRFEFGFGLSYTKFKLEDLQVEAKHSPVQDTIQQTNEQHEGQYDLYDVLLEASVSVTNAGDVFGGEAPQLYMAFPDTEKGQPPRHLRGYTKVWLQPGETKRVTFPLRKKDLSVWDVKRQLWYIPKGLFTFSAGHSSRQLVLETRTGVEM</sequence>
<protein>
    <recommendedName>
        <fullName evidence="14">Probable beta-glucosidase G</fullName>
        <ecNumber evidence="5">3.2.1.21</ecNumber>
    </recommendedName>
    <alternativeName>
        <fullName evidence="15">Beta-D-glucoside glucohydrolase G</fullName>
    </alternativeName>
    <alternativeName>
        <fullName evidence="16">Cellobiase G</fullName>
    </alternativeName>
    <alternativeName>
        <fullName evidence="17">Gentiobiase G</fullName>
    </alternativeName>
</protein>
<keyword evidence="9" id="KW-0325">Glycoprotein</keyword>
<dbReference type="EMBL" id="CP086714">
    <property type="protein sequence ID" value="WOO76599.1"/>
    <property type="molecule type" value="Genomic_DNA"/>
</dbReference>
<evidence type="ECO:0000256" key="16">
    <source>
        <dbReference type="ARBA" id="ARBA00041601"/>
    </source>
</evidence>
<evidence type="ECO:0000313" key="21">
    <source>
        <dbReference type="Proteomes" id="UP000827549"/>
    </source>
</evidence>
<dbReference type="Gene3D" id="2.60.40.10">
    <property type="entry name" value="Immunoglobulins"/>
    <property type="match status" value="1"/>
</dbReference>
<name>A0AAF0Y298_9TREE</name>
<evidence type="ECO:0000259" key="19">
    <source>
        <dbReference type="SMART" id="SM01217"/>
    </source>
</evidence>
<evidence type="ECO:0000256" key="11">
    <source>
        <dbReference type="ARBA" id="ARBA00023295"/>
    </source>
</evidence>
<keyword evidence="6" id="KW-0964">Secreted</keyword>
<keyword evidence="10" id="KW-0119">Carbohydrate metabolism</keyword>
<dbReference type="PANTHER" id="PTHR42715">
    <property type="entry name" value="BETA-GLUCOSIDASE"/>
    <property type="match status" value="1"/>
</dbReference>
<dbReference type="InterPro" id="IPR050288">
    <property type="entry name" value="Cellulose_deg_GH3"/>
</dbReference>
<evidence type="ECO:0000256" key="10">
    <source>
        <dbReference type="ARBA" id="ARBA00023277"/>
    </source>
</evidence>
<dbReference type="Pfam" id="PF01915">
    <property type="entry name" value="Glyco_hydro_3_C"/>
    <property type="match status" value="1"/>
</dbReference>
<evidence type="ECO:0000256" key="6">
    <source>
        <dbReference type="ARBA" id="ARBA00022525"/>
    </source>
</evidence>
<dbReference type="PANTHER" id="PTHR42715:SF12">
    <property type="entry name" value="BETA-GLUCOSIDASE G-RELATED"/>
    <property type="match status" value="1"/>
</dbReference>
<dbReference type="SUPFAM" id="SSF52279">
    <property type="entry name" value="Beta-D-glucan exohydrolase, C-terminal domain"/>
    <property type="match status" value="1"/>
</dbReference>
<evidence type="ECO:0000313" key="20">
    <source>
        <dbReference type="EMBL" id="WOO76599.1"/>
    </source>
</evidence>
<reference evidence="20" key="1">
    <citation type="submission" date="2023-10" db="EMBL/GenBank/DDBJ databases">
        <authorList>
            <person name="Noh H."/>
        </authorList>
    </citation>
    <scope>NUCLEOTIDE SEQUENCE</scope>
    <source>
        <strain evidence="20">DUCC4014</strain>
    </source>
</reference>
<dbReference type="InterPro" id="IPR013783">
    <property type="entry name" value="Ig-like_fold"/>
</dbReference>
<dbReference type="AlphaFoldDB" id="A0AAF0Y298"/>
<comment type="similarity">
    <text evidence="4">Belongs to the glycosyl hydrolase 3 family.</text>
</comment>
<evidence type="ECO:0000256" key="3">
    <source>
        <dbReference type="ARBA" id="ARBA00004987"/>
    </source>
</evidence>
<proteinExistence type="inferred from homology"/>
<dbReference type="FunFam" id="3.20.20.300:FF:000002">
    <property type="entry name" value="Probable beta-glucosidase"/>
    <property type="match status" value="1"/>
</dbReference>
<dbReference type="Pfam" id="PF14310">
    <property type="entry name" value="Fn3-like"/>
    <property type="match status" value="1"/>
</dbReference>
<evidence type="ECO:0000256" key="2">
    <source>
        <dbReference type="ARBA" id="ARBA00004613"/>
    </source>
</evidence>
<evidence type="ECO:0000256" key="13">
    <source>
        <dbReference type="ARBA" id="ARBA00024983"/>
    </source>
</evidence>
<dbReference type="InterPro" id="IPR017853">
    <property type="entry name" value="GH"/>
</dbReference>
<evidence type="ECO:0000256" key="15">
    <source>
        <dbReference type="ARBA" id="ARBA00041276"/>
    </source>
</evidence>
<evidence type="ECO:0000256" key="8">
    <source>
        <dbReference type="ARBA" id="ARBA00022801"/>
    </source>
</evidence>
<dbReference type="SMART" id="SM01217">
    <property type="entry name" value="Fn3_like"/>
    <property type="match status" value="1"/>
</dbReference>
<dbReference type="EC" id="3.2.1.21" evidence="5"/>
<dbReference type="GO" id="GO:0008422">
    <property type="term" value="F:beta-glucosidase activity"/>
    <property type="evidence" value="ECO:0007669"/>
    <property type="project" value="UniProtKB-EC"/>
</dbReference>
<accession>A0AAF0Y298</accession>
<dbReference type="GO" id="GO:0009251">
    <property type="term" value="P:glucan catabolic process"/>
    <property type="evidence" value="ECO:0007669"/>
    <property type="project" value="TreeGrafter"/>
</dbReference>
<keyword evidence="11" id="KW-0326">Glycosidase</keyword>
<keyword evidence="21" id="KW-1185">Reference proteome</keyword>
<dbReference type="SUPFAM" id="SSF51445">
    <property type="entry name" value="(Trans)glycosidases"/>
    <property type="match status" value="1"/>
</dbReference>
<organism evidence="20 21">
    <name type="scientific">Vanrija pseudolonga</name>
    <dbReference type="NCBI Taxonomy" id="143232"/>
    <lineage>
        <taxon>Eukaryota</taxon>
        <taxon>Fungi</taxon>
        <taxon>Dikarya</taxon>
        <taxon>Basidiomycota</taxon>
        <taxon>Agaricomycotina</taxon>
        <taxon>Tremellomycetes</taxon>
        <taxon>Trichosporonales</taxon>
        <taxon>Trichosporonaceae</taxon>
        <taxon>Vanrija</taxon>
    </lineage>
</organism>
<feature type="chain" id="PRO_5041980854" description="Probable beta-glucosidase G" evidence="18">
    <location>
        <begin position="19"/>
        <end position="781"/>
    </location>
</feature>
<keyword evidence="7 18" id="KW-0732">Signal</keyword>
<dbReference type="InterPro" id="IPR026891">
    <property type="entry name" value="Fn3-like"/>
</dbReference>
<dbReference type="Gene3D" id="3.40.50.1700">
    <property type="entry name" value="Glycoside hydrolase family 3 C-terminal domain"/>
    <property type="match status" value="1"/>
</dbReference>
<evidence type="ECO:0000256" key="9">
    <source>
        <dbReference type="ARBA" id="ARBA00023180"/>
    </source>
</evidence>
<dbReference type="InterPro" id="IPR002772">
    <property type="entry name" value="Glyco_hydro_3_C"/>
</dbReference>
<comment type="catalytic activity">
    <reaction evidence="1">
        <text>Hydrolysis of terminal, non-reducing beta-D-glucosyl residues with release of beta-D-glucose.</text>
        <dbReference type="EC" id="3.2.1.21"/>
    </reaction>
</comment>
<keyword evidence="12" id="KW-0624">Polysaccharide degradation</keyword>
<dbReference type="Gene3D" id="3.20.20.300">
    <property type="entry name" value="Glycoside hydrolase, family 3, N-terminal domain"/>
    <property type="match status" value="1"/>
</dbReference>
<evidence type="ECO:0000256" key="4">
    <source>
        <dbReference type="ARBA" id="ARBA00005336"/>
    </source>
</evidence>
<evidence type="ECO:0000256" key="1">
    <source>
        <dbReference type="ARBA" id="ARBA00000448"/>
    </source>
</evidence>